<organism evidence="1 2">
    <name type="scientific">Mythimna loreyi</name>
    <dbReference type="NCBI Taxonomy" id="667449"/>
    <lineage>
        <taxon>Eukaryota</taxon>
        <taxon>Metazoa</taxon>
        <taxon>Ecdysozoa</taxon>
        <taxon>Arthropoda</taxon>
        <taxon>Hexapoda</taxon>
        <taxon>Insecta</taxon>
        <taxon>Pterygota</taxon>
        <taxon>Neoptera</taxon>
        <taxon>Endopterygota</taxon>
        <taxon>Lepidoptera</taxon>
        <taxon>Glossata</taxon>
        <taxon>Ditrysia</taxon>
        <taxon>Noctuoidea</taxon>
        <taxon>Noctuidae</taxon>
        <taxon>Noctuinae</taxon>
        <taxon>Hadenini</taxon>
        <taxon>Mythimna</taxon>
    </lineage>
</organism>
<reference evidence="1" key="1">
    <citation type="submission" date="2023-03" db="EMBL/GenBank/DDBJ databases">
        <title>Chromosome-level genomes of two armyworms, Mythimna separata and Mythimna loreyi, provide insights into the biosynthesis and reception of sex pheromones.</title>
        <authorList>
            <person name="Zhao H."/>
        </authorList>
    </citation>
    <scope>NUCLEOTIDE SEQUENCE</scope>
    <source>
        <strain evidence="1">BeijingLab</strain>
    </source>
</reference>
<gene>
    <name evidence="1" type="ORF">PYW08_012974</name>
</gene>
<sequence length="242" mass="26061">MNVTFTTQSDPMYRTPAKKDVNSSSQAARGSPRSVERPGSSQLSVRRSIGEWEAGRTEPQAKSPANPNPSATPPPPLTTAKKMTSSLGARRSSLDDTGVARKPELKYPNLTAEARACLNKAKLHLGNSRNLKTEIKTEVLSAINRLFEIVKESEKGRSPVGSATAQVSGPTSLPIPTELQDSQRELQLRLEENSSLIKENIAQMERLKEVLVSNTASCVGEKTYASAAAALKSQTGVYSSKP</sequence>
<evidence type="ECO:0000313" key="2">
    <source>
        <dbReference type="Proteomes" id="UP001231649"/>
    </source>
</evidence>
<protein>
    <submittedName>
        <fullName evidence="1">Uncharacterized protein</fullName>
    </submittedName>
</protein>
<keyword evidence="2" id="KW-1185">Reference proteome</keyword>
<evidence type="ECO:0000313" key="1">
    <source>
        <dbReference type="EMBL" id="KAJ8704250.1"/>
    </source>
</evidence>
<accession>A0ACC2Q0J4</accession>
<dbReference type="Proteomes" id="UP001231649">
    <property type="component" value="Chromosome 32"/>
</dbReference>
<dbReference type="EMBL" id="CM056808">
    <property type="protein sequence ID" value="KAJ8704250.1"/>
    <property type="molecule type" value="Genomic_DNA"/>
</dbReference>
<proteinExistence type="predicted"/>
<comment type="caution">
    <text evidence="1">The sequence shown here is derived from an EMBL/GenBank/DDBJ whole genome shotgun (WGS) entry which is preliminary data.</text>
</comment>
<name>A0ACC2Q0J4_9NEOP</name>